<dbReference type="AlphaFoldDB" id="A0A6G9YAK4"/>
<reference evidence="6 7" key="1">
    <citation type="journal article" date="2019" name="ACS Chem. Biol.">
        <title>Identification and Mobilization of a Cryptic Antibiotic Biosynthesis Gene Locus from a Human-Pathogenic Nocardia Isolate.</title>
        <authorList>
            <person name="Herisse M."/>
            <person name="Ishida K."/>
            <person name="Porter J.L."/>
            <person name="Howden B."/>
            <person name="Hertweck C."/>
            <person name="Stinear T.P."/>
            <person name="Pidot S.J."/>
        </authorList>
    </citation>
    <scope>NUCLEOTIDE SEQUENCE [LARGE SCALE GENOMIC DNA]</scope>
    <source>
        <strain evidence="6 7">AUSMDU00012717</strain>
    </source>
</reference>
<evidence type="ECO:0000313" key="7">
    <source>
        <dbReference type="Proteomes" id="UP000503540"/>
    </source>
</evidence>
<dbReference type="Gene3D" id="1.10.357.10">
    <property type="entry name" value="Tetracycline Repressor, domain 2"/>
    <property type="match status" value="1"/>
</dbReference>
<dbReference type="InterPro" id="IPR001647">
    <property type="entry name" value="HTH_TetR"/>
</dbReference>
<keyword evidence="7" id="KW-1185">Reference proteome</keyword>
<dbReference type="SUPFAM" id="SSF48498">
    <property type="entry name" value="Tetracyclin repressor-like, C-terminal domain"/>
    <property type="match status" value="1"/>
</dbReference>
<dbReference type="InterPro" id="IPR036271">
    <property type="entry name" value="Tet_transcr_reg_TetR-rel_C_sf"/>
</dbReference>
<feature type="domain" description="HTH tetR-type" evidence="5">
    <location>
        <begin position="9"/>
        <end position="68"/>
    </location>
</feature>
<dbReference type="Pfam" id="PF00440">
    <property type="entry name" value="TetR_N"/>
    <property type="match status" value="1"/>
</dbReference>
<proteinExistence type="predicted"/>
<gene>
    <name evidence="6" type="ORF">F5544_11280</name>
</gene>
<evidence type="ECO:0000256" key="4">
    <source>
        <dbReference type="PROSITE-ProRule" id="PRU00335"/>
    </source>
</evidence>
<evidence type="ECO:0000256" key="2">
    <source>
        <dbReference type="ARBA" id="ARBA00023125"/>
    </source>
</evidence>
<sequence>MLPSMARAPIGRQQLLDAARDELVRGNGVMELAALTRHAGLSTGALYHHFGSKSGLLAVIYDDFYNGFLHAIADSHLPADADWATRERERTRRSVAYHCADPLAPILLNRPTLDPQLVELESSYIQTIIANAAANIRNGQALGELSADLDPDSTGAYIIGGFRHGIAHQLRITPTPTPDQVTERLWRLIAATLEIT</sequence>
<dbReference type="InterPro" id="IPR009057">
    <property type="entry name" value="Homeodomain-like_sf"/>
</dbReference>
<dbReference type="InterPro" id="IPR050109">
    <property type="entry name" value="HTH-type_TetR-like_transc_reg"/>
</dbReference>
<evidence type="ECO:0000256" key="3">
    <source>
        <dbReference type="ARBA" id="ARBA00023163"/>
    </source>
</evidence>
<keyword evidence="3" id="KW-0804">Transcription</keyword>
<dbReference type="GO" id="GO:0003700">
    <property type="term" value="F:DNA-binding transcription factor activity"/>
    <property type="evidence" value="ECO:0007669"/>
    <property type="project" value="TreeGrafter"/>
</dbReference>
<evidence type="ECO:0000259" key="5">
    <source>
        <dbReference type="PROSITE" id="PS50977"/>
    </source>
</evidence>
<keyword evidence="2 4" id="KW-0238">DNA-binding</keyword>
<dbReference type="GO" id="GO:0000976">
    <property type="term" value="F:transcription cis-regulatory region binding"/>
    <property type="evidence" value="ECO:0007669"/>
    <property type="project" value="TreeGrafter"/>
</dbReference>
<organism evidence="6 7">
    <name type="scientific">Nocardia arthritidis</name>
    <dbReference type="NCBI Taxonomy" id="228602"/>
    <lineage>
        <taxon>Bacteria</taxon>
        <taxon>Bacillati</taxon>
        <taxon>Actinomycetota</taxon>
        <taxon>Actinomycetes</taxon>
        <taxon>Mycobacteriales</taxon>
        <taxon>Nocardiaceae</taxon>
        <taxon>Nocardia</taxon>
    </lineage>
</organism>
<evidence type="ECO:0000313" key="6">
    <source>
        <dbReference type="EMBL" id="QIS10150.1"/>
    </source>
</evidence>
<accession>A0A6G9YAK4</accession>
<feature type="DNA-binding region" description="H-T-H motif" evidence="4">
    <location>
        <begin position="31"/>
        <end position="50"/>
    </location>
</feature>
<dbReference type="PANTHER" id="PTHR30055">
    <property type="entry name" value="HTH-TYPE TRANSCRIPTIONAL REGULATOR RUTR"/>
    <property type="match status" value="1"/>
</dbReference>
<dbReference type="Proteomes" id="UP000503540">
    <property type="component" value="Chromosome"/>
</dbReference>
<keyword evidence="1" id="KW-0805">Transcription regulation</keyword>
<dbReference type="SUPFAM" id="SSF46689">
    <property type="entry name" value="Homeodomain-like"/>
    <property type="match status" value="1"/>
</dbReference>
<dbReference type="PANTHER" id="PTHR30055:SF234">
    <property type="entry name" value="HTH-TYPE TRANSCRIPTIONAL REGULATOR BETI"/>
    <property type="match status" value="1"/>
</dbReference>
<protein>
    <submittedName>
        <fullName evidence="6">TetR family transcriptional regulator</fullName>
    </submittedName>
</protein>
<dbReference type="PROSITE" id="PS50977">
    <property type="entry name" value="HTH_TETR_2"/>
    <property type="match status" value="1"/>
</dbReference>
<evidence type="ECO:0000256" key="1">
    <source>
        <dbReference type="ARBA" id="ARBA00023015"/>
    </source>
</evidence>
<name>A0A6G9YAK4_9NOCA</name>
<dbReference type="KEGG" id="nah:F5544_11280"/>
<dbReference type="EMBL" id="CP046172">
    <property type="protein sequence ID" value="QIS10150.1"/>
    <property type="molecule type" value="Genomic_DNA"/>
</dbReference>